<dbReference type="EMBL" id="ML213505">
    <property type="protein sequence ID" value="TFK55212.1"/>
    <property type="molecule type" value="Genomic_DNA"/>
</dbReference>
<evidence type="ECO:0000313" key="2">
    <source>
        <dbReference type="EMBL" id="TFK55212.1"/>
    </source>
</evidence>
<feature type="compositionally biased region" description="Low complexity" evidence="1">
    <location>
        <begin position="45"/>
        <end position="61"/>
    </location>
</feature>
<reference evidence="2 3" key="1">
    <citation type="journal article" date="2019" name="Nat. Ecol. Evol.">
        <title>Megaphylogeny resolves global patterns of mushroom evolution.</title>
        <authorList>
            <person name="Varga T."/>
            <person name="Krizsan K."/>
            <person name="Foldi C."/>
            <person name="Dima B."/>
            <person name="Sanchez-Garcia M."/>
            <person name="Sanchez-Ramirez S."/>
            <person name="Szollosi G.J."/>
            <person name="Szarkandi J.G."/>
            <person name="Papp V."/>
            <person name="Albert L."/>
            <person name="Andreopoulos W."/>
            <person name="Angelini C."/>
            <person name="Antonin V."/>
            <person name="Barry K.W."/>
            <person name="Bougher N.L."/>
            <person name="Buchanan P."/>
            <person name="Buyck B."/>
            <person name="Bense V."/>
            <person name="Catcheside P."/>
            <person name="Chovatia M."/>
            <person name="Cooper J."/>
            <person name="Damon W."/>
            <person name="Desjardin D."/>
            <person name="Finy P."/>
            <person name="Geml J."/>
            <person name="Haridas S."/>
            <person name="Hughes K."/>
            <person name="Justo A."/>
            <person name="Karasinski D."/>
            <person name="Kautmanova I."/>
            <person name="Kiss B."/>
            <person name="Kocsube S."/>
            <person name="Kotiranta H."/>
            <person name="LaButti K.M."/>
            <person name="Lechner B.E."/>
            <person name="Liimatainen K."/>
            <person name="Lipzen A."/>
            <person name="Lukacs Z."/>
            <person name="Mihaltcheva S."/>
            <person name="Morgado L.N."/>
            <person name="Niskanen T."/>
            <person name="Noordeloos M.E."/>
            <person name="Ohm R.A."/>
            <person name="Ortiz-Santana B."/>
            <person name="Ovrebo C."/>
            <person name="Racz N."/>
            <person name="Riley R."/>
            <person name="Savchenko A."/>
            <person name="Shiryaev A."/>
            <person name="Soop K."/>
            <person name="Spirin V."/>
            <person name="Szebenyi C."/>
            <person name="Tomsovsky M."/>
            <person name="Tulloss R.E."/>
            <person name="Uehling J."/>
            <person name="Grigoriev I.V."/>
            <person name="Vagvolgyi C."/>
            <person name="Papp T."/>
            <person name="Martin F.M."/>
            <person name="Miettinen O."/>
            <person name="Hibbett D.S."/>
            <person name="Nagy L.G."/>
        </authorList>
    </citation>
    <scope>NUCLEOTIDE SEQUENCE [LARGE SCALE GENOMIC DNA]</scope>
    <source>
        <strain evidence="2 3">OMC1185</strain>
    </source>
</reference>
<dbReference type="Proteomes" id="UP000305948">
    <property type="component" value="Unassembled WGS sequence"/>
</dbReference>
<organism evidence="2 3">
    <name type="scientific">Heliocybe sulcata</name>
    <dbReference type="NCBI Taxonomy" id="5364"/>
    <lineage>
        <taxon>Eukaryota</taxon>
        <taxon>Fungi</taxon>
        <taxon>Dikarya</taxon>
        <taxon>Basidiomycota</taxon>
        <taxon>Agaricomycotina</taxon>
        <taxon>Agaricomycetes</taxon>
        <taxon>Gloeophyllales</taxon>
        <taxon>Gloeophyllaceae</taxon>
        <taxon>Heliocybe</taxon>
    </lineage>
</organism>
<keyword evidence="3" id="KW-1185">Reference proteome</keyword>
<dbReference type="AlphaFoldDB" id="A0A5C3ND18"/>
<dbReference type="STRING" id="5364.A0A5C3ND18"/>
<sequence length="135" mass="14132">MSNPVLASFDPFAVHPFTSNKGLAPKPPQPTGFPAPIPNSMLNHSAAAPASPSSSPPSSSSQTPIHAPRPRRANSPGSPPARPQAHGVFVPFRPEQSSPDLPDILLKKKPAYGFSFGSEPSTPPTGKSRDGRSKH</sequence>
<protein>
    <submittedName>
        <fullName evidence="2">Uncharacterized protein</fullName>
    </submittedName>
</protein>
<name>A0A5C3ND18_9AGAM</name>
<feature type="region of interest" description="Disordered" evidence="1">
    <location>
        <begin position="1"/>
        <end position="135"/>
    </location>
</feature>
<feature type="compositionally biased region" description="Pro residues" evidence="1">
    <location>
        <begin position="25"/>
        <end position="37"/>
    </location>
</feature>
<evidence type="ECO:0000313" key="3">
    <source>
        <dbReference type="Proteomes" id="UP000305948"/>
    </source>
</evidence>
<proteinExistence type="predicted"/>
<dbReference type="OrthoDB" id="191192at2759"/>
<gene>
    <name evidence="2" type="ORF">OE88DRAFT_1732470</name>
</gene>
<accession>A0A5C3ND18</accession>
<evidence type="ECO:0000256" key="1">
    <source>
        <dbReference type="SAM" id="MobiDB-lite"/>
    </source>
</evidence>